<dbReference type="Proteomes" id="UP001515480">
    <property type="component" value="Unassembled WGS sequence"/>
</dbReference>
<keyword evidence="2" id="KW-1185">Reference proteome</keyword>
<evidence type="ECO:0000313" key="2">
    <source>
        <dbReference type="Proteomes" id="UP001515480"/>
    </source>
</evidence>
<dbReference type="AlphaFoldDB" id="A0AB34KB17"/>
<organism evidence="1 2">
    <name type="scientific">Prymnesium parvum</name>
    <name type="common">Toxic golden alga</name>
    <dbReference type="NCBI Taxonomy" id="97485"/>
    <lineage>
        <taxon>Eukaryota</taxon>
        <taxon>Haptista</taxon>
        <taxon>Haptophyta</taxon>
        <taxon>Prymnesiophyceae</taxon>
        <taxon>Prymnesiales</taxon>
        <taxon>Prymnesiaceae</taxon>
        <taxon>Prymnesium</taxon>
    </lineage>
</organism>
<sequence length="246" mass="26962">MRAHLNQEPCRHALEQLSSIPALSQGREWCGATNLVPSSSIPSRPLHPTSNWTFLFITLIPKTGSTALMSATSTLAPERPASRRVIRSGMLDRSTMVPCHTVANDSITEANSVGAISARQPFLRTLAGAAEVLHNHCGTRFLLNGSRAGCFLVPFADPLRGHPIRFDANKDVMRALVALLLADVEAGFQDPHVFPQALQARTPFNANPYILHTEALETDLNQFYQEAGLDMTHVSIPWIRDGPLHM</sequence>
<reference evidence="1 2" key="1">
    <citation type="journal article" date="2024" name="Science">
        <title>Giant polyketide synthase enzymes in the biosynthesis of giant marine polyether toxins.</title>
        <authorList>
            <person name="Fallon T.R."/>
            <person name="Shende V.V."/>
            <person name="Wierzbicki I.H."/>
            <person name="Pendleton A.L."/>
            <person name="Watervoot N.F."/>
            <person name="Auber R.P."/>
            <person name="Gonzalez D.J."/>
            <person name="Wisecaver J.H."/>
            <person name="Moore B.S."/>
        </authorList>
    </citation>
    <scope>NUCLEOTIDE SEQUENCE [LARGE SCALE GENOMIC DNA]</scope>
    <source>
        <strain evidence="1 2">12B1</strain>
    </source>
</reference>
<proteinExistence type="predicted"/>
<name>A0AB34KB17_PRYPA</name>
<dbReference type="EMBL" id="JBGBPQ010000001">
    <property type="protein sequence ID" value="KAL1530201.1"/>
    <property type="molecule type" value="Genomic_DNA"/>
</dbReference>
<protein>
    <submittedName>
        <fullName evidence="1">Uncharacterized protein</fullName>
    </submittedName>
</protein>
<accession>A0AB34KB17</accession>
<evidence type="ECO:0000313" key="1">
    <source>
        <dbReference type="EMBL" id="KAL1530201.1"/>
    </source>
</evidence>
<gene>
    <name evidence="1" type="ORF">AB1Y20_001117</name>
</gene>
<comment type="caution">
    <text evidence="1">The sequence shown here is derived from an EMBL/GenBank/DDBJ whole genome shotgun (WGS) entry which is preliminary data.</text>
</comment>